<dbReference type="OMA" id="NDGELYP"/>
<dbReference type="SUPFAM" id="SSF50249">
    <property type="entry name" value="Nucleic acid-binding proteins"/>
    <property type="match status" value="2"/>
</dbReference>
<reference evidence="1" key="1">
    <citation type="submission" date="2022-08" db="UniProtKB">
        <authorList>
            <consortium name="EnsemblMetazoa"/>
        </authorList>
    </citation>
    <scope>IDENTIFICATION</scope>
    <source>
        <strain evidence="1">05x7-T-G4-1.051#20</strain>
    </source>
</reference>
<dbReference type="AlphaFoldDB" id="A0A8W8HWF7"/>
<dbReference type="InterPro" id="IPR012340">
    <property type="entry name" value="NA-bd_OB-fold"/>
</dbReference>
<proteinExistence type="predicted"/>
<evidence type="ECO:0000313" key="1">
    <source>
        <dbReference type="EnsemblMetazoa" id="G11363.1:cds"/>
    </source>
</evidence>
<sequence>MPTLESLFKTKKDGPYSAPVNVKICGVAGEKTYVNANGEEKKYAVLGVADSSMIAKCTLYDTSKLKVLQEGNSVMLLNVIVKDNNSLTLTTKSRISKVGDVKVSSERQKAAREIAFPPMSSEVPLKDIEKSPIKSMLSVRGQIVAEEITRTVSVKGRDTKVKSLTIKDDTGKCKVSLWRDLAASEIGIGQHVKISDVVVQTYNNEKSVSSTTRTIIEEVEAPRSTTVTSEIIAFNMEDSCDMSVVINDGELYPSYKVQSSIMAAYLNCNAEDLDDVLATKLPVQATFSIENGEIVNFE</sequence>
<dbReference type="Proteomes" id="UP000005408">
    <property type="component" value="Unassembled WGS sequence"/>
</dbReference>
<evidence type="ECO:0000313" key="2">
    <source>
        <dbReference type="Proteomes" id="UP000005408"/>
    </source>
</evidence>
<dbReference type="Gene3D" id="2.40.50.140">
    <property type="entry name" value="Nucleic acid-binding proteins"/>
    <property type="match status" value="2"/>
</dbReference>
<keyword evidence="2" id="KW-1185">Reference proteome</keyword>
<dbReference type="EnsemblMetazoa" id="G11363.1">
    <property type="protein sequence ID" value="G11363.1:cds"/>
    <property type="gene ID" value="G11363"/>
</dbReference>
<dbReference type="CDD" id="cd04491">
    <property type="entry name" value="SoSSB_OBF"/>
    <property type="match status" value="1"/>
</dbReference>
<protein>
    <submittedName>
        <fullName evidence="1">Uncharacterized protein</fullName>
    </submittedName>
</protein>
<dbReference type="OrthoDB" id="6121668at2759"/>
<organism evidence="1 2">
    <name type="scientific">Magallana gigas</name>
    <name type="common">Pacific oyster</name>
    <name type="synonym">Crassostrea gigas</name>
    <dbReference type="NCBI Taxonomy" id="29159"/>
    <lineage>
        <taxon>Eukaryota</taxon>
        <taxon>Metazoa</taxon>
        <taxon>Spiralia</taxon>
        <taxon>Lophotrochozoa</taxon>
        <taxon>Mollusca</taxon>
        <taxon>Bivalvia</taxon>
        <taxon>Autobranchia</taxon>
        <taxon>Pteriomorphia</taxon>
        <taxon>Ostreida</taxon>
        <taxon>Ostreoidea</taxon>
        <taxon>Ostreidae</taxon>
        <taxon>Magallana</taxon>
    </lineage>
</organism>
<accession>A0A8W8HWF7</accession>
<name>A0A8W8HWF7_MAGGI</name>